<keyword evidence="11" id="KW-1185">Reference proteome</keyword>
<evidence type="ECO:0000256" key="6">
    <source>
        <dbReference type="PROSITE-ProRule" id="PRU00221"/>
    </source>
</evidence>
<dbReference type="PANTHER" id="PTHR19853">
    <property type="entry name" value="WD REPEAT CONTAINING PROTEIN 3 WDR3"/>
    <property type="match status" value="1"/>
</dbReference>
<feature type="repeat" description="WD" evidence="6">
    <location>
        <begin position="646"/>
        <end position="693"/>
    </location>
</feature>
<dbReference type="Pfam" id="PF04003">
    <property type="entry name" value="Utp12"/>
    <property type="match status" value="1"/>
</dbReference>
<dbReference type="GO" id="GO:0034388">
    <property type="term" value="C:Pwp2p-containing subcomplex of 90S preribosome"/>
    <property type="evidence" value="ECO:0007669"/>
    <property type="project" value="TreeGrafter"/>
</dbReference>
<evidence type="ECO:0000256" key="1">
    <source>
        <dbReference type="ARBA" id="ARBA00004604"/>
    </source>
</evidence>
<dbReference type="SMART" id="SM00320">
    <property type="entry name" value="WD40"/>
    <property type="match status" value="11"/>
</dbReference>
<dbReference type="InterPro" id="IPR001680">
    <property type="entry name" value="WD40_rpt"/>
</dbReference>
<feature type="repeat" description="WD" evidence="6">
    <location>
        <begin position="694"/>
        <end position="725"/>
    </location>
</feature>
<name>E4ZVI4_LEPMJ</name>
<dbReference type="InParanoid" id="E4ZVI4"/>
<keyword evidence="3" id="KW-0677">Repeat</keyword>
<evidence type="ECO:0000313" key="11">
    <source>
        <dbReference type="Proteomes" id="UP000002668"/>
    </source>
</evidence>
<dbReference type="STRING" id="985895.E4ZVI4"/>
<dbReference type="CDD" id="cd00200">
    <property type="entry name" value="WD40"/>
    <property type="match status" value="2"/>
</dbReference>
<dbReference type="Pfam" id="PF25173">
    <property type="entry name" value="Beta-prop_WDR3_1st"/>
    <property type="match status" value="1"/>
</dbReference>
<evidence type="ECO:0000256" key="2">
    <source>
        <dbReference type="ARBA" id="ARBA00022574"/>
    </source>
</evidence>
<feature type="domain" description="Small-subunit processome Utp12" evidence="8">
    <location>
        <begin position="829"/>
        <end position="930"/>
    </location>
</feature>
<dbReference type="GO" id="GO:0030515">
    <property type="term" value="F:snoRNA binding"/>
    <property type="evidence" value="ECO:0007669"/>
    <property type="project" value="TreeGrafter"/>
</dbReference>
<feature type="compositionally biased region" description="Polar residues" evidence="7">
    <location>
        <begin position="1568"/>
        <end position="1582"/>
    </location>
</feature>
<dbReference type="EMBL" id="FP929127">
    <property type="protein sequence ID" value="CBX95610.1"/>
    <property type="molecule type" value="Genomic_DNA"/>
</dbReference>
<evidence type="ECO:0000256" key="4">
    <source>
        <dbReference type="ARBA" id="ARBA00023242"/>
    </source>
</evidence>
<dbReference type="InterPro" id="IPR019775">
    <property type="entry name" value="WD40_repeat_CS"/>
</dbReference>
<dbReference type="Pfam" id="PF25172">
    <property type="entry name" value="Beta-prop_WDR3_2nd"/>
    <property type="match status" value="1"/>
</dbReference>
<dbReference type="Proteomes" id="UP000002668">
    <property type="component" value="Genome"/>
</dbReference>
<dbReference type="Pfam" id="PF24864">
    <property type="entry name" value="DUF7730"/>
    <property type="match status" value="1"/>
</dbReference>
<feature type="repeat" description="WD" evidence="6">
    <location>
        <begin position="604"/>
        <end position="645"/>
    </location>
</feature>
<sequence>MVKSYSKYEQTDAFGVVATATSNMVWTPDGLVQPGSSRHAGAGRAYAAANEEVLCWDVKKGELLSRWRDNTCTEEVTVICRSDIDQDVFAVGYADGSIRIWDARTSTVVISFNGHKSAVTTLTFDQTGVRLASGAKDTDIVIWDLVSETGLFKLRGHKGQITGLHFIHPGAAPQEDGGEVQDTNMDTDQAYLLSTSKDALIKIWDVTTQHCIETHIAQTNGECWALGVQPDGSGCITAGSDGELKVWAIDLTGLRKAATTIGDATEQSYLTSRGLLYRTGKDRTQGISFHNKSGYIAVHGAEKAVELWRIKSEEEVRKALIRKRKRRREKAKHETNGEAPEDVDGEEKVHLADAEISDIIVPYVTVRTAGKVRSVSWMRIRGNKKLQLLVGTNNNLIEVYEVPTRSKTKSDDVPDYSRTLSVELSGHRNDIRALALSSDDRMLASASSGGLKIWNVKTQNCLRTLECGYALCCAFLPGDKIVVVGTKDGDIELYDIAASSLLDKIPAHEGAVWTMQVHPDGKSLITGSADKTVKFWNFEIVQEEIPGTKRTTPQLKLIQSRILKVNDDVLSIHFSPDSRLLAVATLDNTVKVFFVDSLKLFLNLYGHKLPVLNMSISSDSKLIATCSADKNVRIWGLDFGDCHKALFGHEDSIMQISFIPHPVDTDERHIFFSASKDRTIKSWDGDKFEQIQKFKGHHGEIWAMTVARTGDFIVTASHDKSIRIWTRSDEPIFLEEERERELEDMYEKTLATSLEDEDNLNGDRAEAVDASKQTISTLTAGERIQEALDLGIEDLEVVRDWEAQRRLNPKMAPPQRNPLYLALGNISAERHVLNTLSKIPAAQLHDALLVLPFASLPALFTFIALWVQKQWNVTLTCRVLFFMLKTHQKQIVASRELKTVLENMRAELRKTLVGNKDQIGFNVAALRYVSERVDEARFVRLEDMEAEEKERIGGRRKRALLGIVGVGYHPLLPQPFPFPNTRFSLSIPSPTPANLTRAARRPSPSKELQTHAVTGSCITKAKSMDSIQRLSNGVIDMDSKGERELELLEQNARDSPLLRLPAEIRNQIWQLALSGHTLEIGSEGLRPLPKIKGKNCPRQCFALLQTCCQVYIETALLPYQANTFVFSKFAAQAMDQMKGYAHDSIKQIRLECEPYSRWDNREDEVGVLGVSLRGLSRELKQVVVVVSTGAIDEQGEIASDVEQVSLLPVTRLTFTNRSLPFHRFPPPPPNICIGTTTPAAMAPKKSAAKELPSSKELIDARVEKSKRKYKPVRRFENGILDVERKSGKYSKITKQNARPPLLCLPSEIRTQIWQLALVGTELNAWLHHGRICTVNQYTRTDKSRQEPKYSLALLRTCRQIYAEAICYPYQRNMLNILDGQHNKKTKTKDLPQYVRDNIMELQFSKCLESRRLRKSARYSRPPITKIFGSLRRVVKRIYLHEPKRDGRLYRWIEITGEARQFLLDMFMRKYKDIDEIVADACACDRIGIDLLNGKKSIPRSIGSPSDLVWYKPEHQREIAQYQVYLAMYAGEMLSQWFCDNELNCKLQSTSSRPNFPSSGLHHPIPTPNHISTSQSHTHTQADNIAPKRHTPSTQPKPGLSSSSIAIKKRKRYPPVRRFDNGLLNVERKSGKYFKICKQNIASPLLRLPPEIRNQIWQLALGGNKFYIDYRATKVMVAKPTGPAPNTCGVALLRACRQIYAEAMLYPYTYNCFFTYPKSCVYLLLRPLPPTGVNMICDIHIELRYWLLQGTLGLPFMSYRVADLVERLPRLRLVVLDFSVNCARLRAAIEQRWRKENIDQRIEKRRYIGEHKLLRDHYMEVNQKKSIKSQRSQKVTHAGHSGCQFENGMLKTKRMTRDKDNPDMGACPRRQNIQHRAYSKFPPQKCCKSHNPIDPEDKPADRFIRKRIYYHIMPVYPRVPKSPASIGSADFIPSDRTALIT</sequence>
<dbReference type="InterPro" id="IPR056632">
    <property type="entry name" value="DUF7730"/>
</dbReference>
<protein>
    <submittedName>
        <fullName evidence="10">Uncharacterized protein</fullName>
    </submittedName>
</protein>
<comment type="similarity">
    <text evidence="5">Belongs to the WD repeat WDR3/UTP12 family.</text>
</comment>
<dbReference type="PROSITE" id="PS50082">
    <property type="entry name" value="WD_REPEATS_2"/>
    <property type="match status" value="8"/>
</dbReference>
<dbReference type="FunFam" id="2.130.10.10:FF:000157">
    <property type="entry name" value="WD repeat domain 3"/>
    <property type="match status" value="1"/>
</dbReference>
<feature type="repeat" description="WD" evidence="6">
    <location>
        <begin position="173"/>
        <end position="214"/>
    </location>
</feature>
<feature type="region of interest" description="Disordered" evidence="7">
    <location>
        <begin position="1553"/>
        <end position="1606"/>
    </location>
</feature>
<dbReference type="OrthoDB" id="407922at2759"/>
<evidence type="ECO:0000259" key="8">
    <source>
        <dbReference type="Pfam" id="PF04003"/>
    </source>
</evidence>
<accession>E4ZVI4</accession>
<evidence type="ECO:0000256" key="7">
    <source>
        <dbReference type="SAM" id="MobiDB-lite"/>
    </source>
</evidence>
<feature type="repeat" description="WD" evidence="6">
    <location>
        <begin position="85"/>
        <end position="111"/>
    </location>
</feature>
<dbReference type="VEuPathDB" id="FungiDB:LEMA_P027620.1"/>
<comment type="subcellular location">
    <subcellularLocation>
        <location evidence="1">Nucleus</location>
        <location evidence="1">Nucleolus</location>
    </subcellularLocation>
</comment>
<feature type="region of interest" description="Disordered" evidence="7">
    <location>
        <begin position="323"/>
        <end position="346"/>
    </location>
</feature>
<feature type="domain" description="DUF7730" evidence="9">
    <location>
        <begin position="1329"/>
        <end position="1403"/>
    </location>
</feature>
<dbReference type="PROSITE" id="PS00678">
    <property type="entry name" value="WD_REPEATS_1"/>
    <property type="match status" value="3"/>
</dbReference>
<evidence type="ECO:0000313" key="10">
    <source>
        <dbReference type="EMBL" id="CBX95610.1"/>
    </source>
</evidence>
<feature type="repeat" description="WD" evidence="6">
    <location>
        <begin position="424"/>
        <end position="464"/>
    </location>
</feature>
<feature type="repeat" description="WD" evidence="6">
    <location>
        <begin position="112"/>
        <end position="153"/>
    </location>
</feature>
<dbReference type="GeneID" id="13281386"/>
<proteinExistence type="inferred from homology"/>
<dbReference type="InterPro" id="IPR007148">
    <property type="entry name" value="SSU_processome_Utp12"/>
</dbReference>
<dbReference type="HOGENOM" id="CLU_235003_0_0_1"/>
<dbReference type="InterPro" id="IPR051570">
    <property type="entry name" value="TBC1_cilium_biogenesis"/>
</dbReference>
<feature type="repeat" description="WD" evidence="6">
    <location>
        <begin position="505"/>
        <end position="539"/>
    </location>
</feature>
<dbReference type="eggNOG" id="KOG0306">
    <property type="taxonomic scope" value="Eukaryota"/>
</dbReference>
<evidence type="ECO:0000256" key="5">
    <source>
        <dbReference type="ARBA" id="ARBA00038229"/>
    </source>
</evidence>
<reference evidence="11" key="1">
    <citation type="journal article" date="2011" name="Nat. Commun.">
        <title>Effector diversification within compartments of the Leptosphaeria maculans genome affected by Repeat-Induced Point mutations.</title>
        <authorList>
            <person name="Rouxel T."/>
            <person name="Grandaubert J."/>
            <person name="Hane J.K."/>
            <person name="Hoede C."/>
            <person name="van de Wouw A.P."/>
            <person name="Couloux A."/>
            <person name="Dominguez V."/>
            <person name="Anthouard V."/>
            <person name="Bally P."/>
            <person name="Bourras S."/>
            <person name="Cozijnsen A.J."/>
            <person name="Ciuffetti L.M."/>
            <person name="Degrave A."/>
            <person name="Dilmaghani A."/>
            <person name="Duret L."/>
            <person name="Fudal I."/>
            <person name="Goodwin S.B."/>
            <person name="Gout L."/>
            <person name="Glaser N."/>
            <person name="Linglin J."/>
            <person name="Kema G.H.J."/>
            <person name="Lapalu N."/>
            <person name="Lawrence C.B."/>
            <person name="May K."/>
            <person name="Meyer M."/>
            <person name="Ollivier B."/>
            <person name="Poulain J."/>
            <person name="Schoch C.L."/>
            <person name="Simon A."/>
            <person name="Spatafora J.W."/>
            <person name="Stachowiak A."/>
            <person name="Turgeon B.G."/>
            <person name="Tyler B.M."/>
            <person name="Vincent D."/>
            <person name="Weissenbach J."/>
            <person name="Amselem J."/>
            <person name="Quesneville H."/>
            <person name="Oliver R.P."/>
            <person name="Wincker P."/>
            <person name="Balesdent M.-H."/>
            <person name="Howlett B.J."/>
        </authorList>
    </citation>
    <scope>NUCLEOTIDE SEQUENCE [LARGE SCALE GENOMIC DNA]</scope>
    <source>
        <strain evidence="11">JN3 / isolate v23.1.3 / race Av1-4-5-6-7-8</strain>
    </source>
</reference>
<dbReference type="PROSITE" id="PS50294">
    <property type="entry name" value="WD_REPEATS_REGION"/>
    <property type="match status" value="5"/>
</dbReference>
<keyword evidence="4" id="KW-0539">Nucleus</keyword>
<dbReference type="InterPro" id="IPR020472">
    <property type="entry name" value="WD40_PAC1"/>
</dbReference>
<dbReference type="Gene3D" id="2.130.10.10">
    <property type="entry name" value="YVTN repeat-like/Quinoprotein amine dehydrogenase"/>
    <property type="match status" value="4"/>
</dbReference>
<feature type="region of interest" description="Disordered" evidence="7">
    <location>
        <begin position="991"/>
        <end position="1011"/>
    </location>
</feature>
<dbReference type="GO" id="GO:0032040">
    <property type="term" value="C:small-subunit processome"/>
    <property type="evidence" value="ECO:0007669"/>
    <property type="project" value="TreeGrafter"/>
</dbReference>
<evidence type="ECO:0000259" key="9">
    <source>
        <dbReference type="Pfam" id="PF24864"/>
    </source>
</evidence>
<dbReference type="GO" id="GO:0030490">
    <property type="term" value="P:maturation of SSU-rRNA"/>
    <property type="evidence" value="ECO:0007669"/>
    <property type="project" value="TreeGrafter"/>
</dbReference>
<evidence type="ECO:0000256" key="3">
    <source>
        <dbReference type="ARBA" id="ARBA00022737"/>
    </source>
</evidence>
<dbReference type="FunFam" id="2.130.10.10:FF:000178">
    <property type="entry name" value="WD repeat domain 3"/>
    <property type="match status" value="1"/>
</dbReference>
<dbReference type="PRINTS" id="PR00320">
    <property type="entry name" value="GPROTEINBRPT"/>
</dbReference>
<dbReference type="InterPro" id="IPR036322">
    <property type="entry name" value="WD40_repeat_dom_sf"/>
</dbReference>
<keyword evidence="2 6" id="KW-0853">WD repeat</keyword>
<organism evidence="11">
    <name type="scientific">Leptosphaeria maculans (strain JN3 / isolate v23.1.3 / race Av1-4-5-6-7-8)</name>
    <name type="common">Blackleg fungus</name>
    <name type="synonym">Phoma lingam</name>
    <dbReference type="NCBI Taxonomy" id="985895"/>
    <lineage>
        <taxon>Eukaryota</taxon>
        <taxon>Fungi</taxon>
        <taxon>Dikarya</taxon>
        <taxon>Ascomycota</taxon>
        <taxon>Pezizomycotina</taxon>
        <taxon>Dothideomycetes</taxon>
        <taxon>Pleosporomycetidae</taxon>
        <taxon>Pleosporales</taxon>
        <taxon>Pleosporineae</taxon>
        <taxon>Leptosphaeriaceae</taxon>
        <taxon>Plenodomus</taxon>
        <taxon>Plenodomus lingam/Leptosphaeria maculans species complex</taxon>
    </lineage>
</organism>
<dbReference type="SUPFAM" id="SSF50978">
    <property type="entry name" value="WD40 repeat-like"/>
    <property type="match status" value="2"/>
</dbReference>
<dbReference type="PANTHER" id="PTHR19853:SF0">
    <property type="entry name" value="WD REPEAT-CONTAINING PROTEIN 3"/>
    <property type="match status" value="1"/>
</dbReference>
<gene>
    <name evidence="10" type="ORF">LEMA_P027620.1</name>
</gene>
<dbReference type="InterPro" id="IPR015943">
    <property type="entry name" value="WD40/YVTN_repeat-like_dom_sf"/>
</dbReference>